<dbReference type="GO" id="GO:0016020">
    <property type="term" value="C:membrane"/>
    <property type="evidence" value="ECO:0007669"/>
    <property type="project" value="UniProtKB-SubCell"/>
</dbReference>
<keyword evidence="3" id="KW-1133">Transmembrane helix</keyword>
<comment type="caution">
    <text evidence="5">The sequence shown here is derived from an EMBL/GenBank/DDBJ whole genome shotgun (WGS) entry which is preliminary data.</text>
</comment>
<keyword evidence="4" id="KW-0472">Membrane</keyword>
<reference evidence="5" key="1">
    <citation type="submission" date="2019-08" db="EMBL/GenBank/DDBJ databases">
        <authorList>
            <person name="Kucharzyk K."/>
            <person name="Murdoch R.W."/>
            <person name="Higgins S."/>
            <person name="Loffler F."/>
        </authorList>
    </citation>
    <scope>NUCLEOTIDE SEQUENCE</scope>
</reference>
<accession>A0A645HCL3</accession>
<dbReference type="EMBL" id="VSSQ01091088">
    <property type="protein sequence ID" value="MPN36767.1"/>
    <property type="molecule type" value="Genomic_DNA"/>
</dbReference>
<protein>
    <recommendedName>
        <fullName evidence="6">L-arabinose transport system permease protein AraQ</fullName>
    </recommendedName>
</protein>
<evidence type="ECO:0000256" key="3">
    <source>
        <dbReference type="ARBA" id="ARBA00022989"/>
    </source>
</evidence>
<gene>
    <name evidence="5" type="ORF">SDC9_184278</name>
</gene>
<evidence type="ECO:0000256" key="1">
    <source>
        <dbReference type="ARBA" id="ARBA00004141"/>
    </source>
</evidence>
<evidence type="ECO:0000256" key="4">
    <source>
        <dbReference type="ARBA" id="ARBA00023136"/>
    </source>
</evidence>
<evidence type="ECO:0008006" key="6">
    <source>
        <dbReference type="Google" id="ProtNLM"/>
    </source>
</evidence>
<dbReference type="Gene3D" id="1.10.3720.10">
    <property type="entry name" value="MetI-like"/>
    <property type="match status" value="1"/>
</dbReference>
<name>A0A645HCL3_9ZZZZ</name>
<comment type="subcellular location">
    <subcellularLocation>
        <location evidence="1">Membrane</location>
        <topology evidence="1">Multi-pass membrane protein</topology>
    </subcellularLocation>
</comment>
<dbReference type="AlphaFoldDB" id="A0A645HCL3"/>
<evidence type="ECO:0000313" key="5">
    <source>
        <dbReference type="EMBL" id="MPN36767.1"/>
    </source>
</evidence>
<keyword evidence="2" id="KW-0812">Transmembrane</keyword>
<organism evidence="5">
    <name type="scientific">bioreactor metagenome</name>
    <dbReference type="NCBI Taxonomy" id="1076179"/>
    <lineage>
        <taxon>unclassified sequences</taxon>
        <taxon>metagenomes</taxon>
        <taxon>ecological metagenomes</taxon>
    </lineage>
</organism>
<proteinExistence type="predicted"/>
<evidence type="ECO:0000256" key="2">
    <source>
        <dbReference type="ARBA" id="ARBA00022692"/>
    </source>
</evidence>
<sequence>MIYLPKRRDLYPLQMFLREILTQAQAASHSDSEVALYETLVKYATIMVSTLPILCIYPFVQKHFVQGVMIGSVKG</sequence>
<dbReference type="InterPro" id="IPR035906">
    <property type="entry name" value="MetI-like_sf"/>
</dbReference>